<name>A0A927BT07_9BACL</name>
<keyword evidence="2" id="KW-1185">Reference proteome</keyword>
<dbReference type="Pfam" id="PF19848">
    <property type="entry name" value="DUF6323"/>
    <property type="match status" value="1"/>
</dbReference>
<proteinExistence type="predicted"/>
<dbReference type="Proteomes" id="UP000621560">
    <property type="component" value="Unassembled WGS sequence"/>
</dbReference>
<reference evidence="1" key="1">
    <citation type="submission" date="2020-09" db="EMBL/GenBank/DDBJ databases">
        <title>A novel bacterium of genus Paenibacillus, isolated from South China Sea.</title>
        <authorList>
            <person name="Huang H."/>
            <person name="Mo K."/>
            <person name="Hu Y."/>
        </authorList>
    </citation>
    <scope>NUCLEOTIDE SEQUENCE</scope>
    <source>
        <strain evidence="1">IB182496</strain>
    </source>
</reference>
<dbReference type="RefSeq" id="WP_190916130.1">
    <property type="nucleotide sequence ID" value="NZ_JACXIZ010000013.1"/>
</dbReference>
<sequence>MYLPRIFHSLNLSTEERYRAELLELNEKTKDFGLVLTPQDIELMMAARTQVLNSYGRVELNIEVTKGIIELFSSSSFIEQESYADTLNELYEIFHYFKNETEDRVSDRQLLHKMKELFEEDCEGALELLKSRLEEYVENFRSELTQNESLDEGEDDQWNLKI</sequence>
<dbReference type="InterPro" id="IPR046286">
    <property type="entry name" value="DUF6323"/>
</dbReference>
<evidence type="ECO:0000313" key="1">
    <source>
        <dbReference type="EMBL" id="MBD2844974.1"/>
    </source>
</evidence>
<evidence type="ECO:0000313" key="2">
    <source>
        <dbReference type="Proteomes" id="UP000621560"/>
    </source>
</evidence>
<organism evidence="1 2">
    <name type="scientific">Paenibacillus sabuli</name>
    <dbReference type="NCBI Taxonomy" id="2772509"/>
    <lineage>
        <taxon>Bacteria</taxon>
        <taxon>Bacillati</taxon>
        <taxon>Bacillota</taxon>
        <taxon>Bacilli</taxon>
        <taxon>Bacillales</taxon>
        <taxon>Paenibacillaceae</taxon>
        <taxon>Paenibacillus</taxon>
    </lineage>
</organism>
<gene>
    <name evidence="1" type="ORF">IDH44_07215</name>
</gene>
<accession>A0A927BT07</accession>
<protein>
    <submittedName>
        <fullName evidence="1">Uncharacterized protein</fullName>
    </submittedName>
</protein>
<dbReference type="EMBL" id="JACXIZ010000013">
    <property type="protein sequence ID" value="MBD2844974.1"/>
    <property type="molecule type" value="Genomic_DNA"/>
</dbReference>
<dbReference type="AlphaFoldDB" id="A0A927BT07"/>
<comment type="caution">
    <text evidence="1">The sequence shown here is derived from an EMBL/GenBank/DDBJ whole genome shotgun (WGS) entry which is preliminary data.</text>
</comment>